<accession>A0ACA9P973</accession>
<evidence type="ECO:0000313" key="1">
    <source>
        <dbReference type="EMBL" id="CAG8697447.1"/>
    </source>
</evidence>
<keyword evidence="2" id="KW-1185">Reference proteome</keyword>
<protein>
    <submittedName>
        <fullName evidence="1">27438_t:CDS:1</fullName>
    </submittedName>
</protein>
<name>A0ACA9P973_9GLOM</name>
<feature type="non-terminal residue" evidence="1">
    <location>
        <position position="169"/>
    </location>
</feature>
<reference evidence="1" key="1">
    <citation type="submission" date="2021-06" db="EMBL/GenBank/DDBJ databases">
        <authorList>
            <person name="Kallberg Y."/>
            <person name="Tangrot J."/>
            <person name="Rosling A."/>
        </authorList>
    </citation>
    <scope>NUCLEOTIDE SEQUENCE</scope>
    <source>
        <strain evidence="1">MA461A</strain>
    </source>
</reference>
<organism evidence="1 2">
    <name type="scientific">Racocetra persica</name>
    <dbReference type="NCBI Taxonomy" id="160502"/>
    <lineage>
        <taxon>Eukaryota</taxon>
        <taxon>Fungi</taxon>
        <taxon>Fungi incertae sedis</taxon>
        <taxon>Mucoromycota</taxon>
        <taxon>Glomeromycotina</taxon>
        <taxon>Glomeromycetes</taxon>
        <taxon>Diversisporales</taxon>
        <taxon>Gigasporaceae</taxon>
        <taxon>Racocetra</taxon>
    </lineage>
</organism>
<gene>
    <name evidence="1" type="ORF">RPERSI_LOCUS9856</name>
</gene>
<proteinExistence type="predicted"/>
<feature type="non-terminal residue" evidence="1">
    <location>
        <position position="1"/>
    </location>
</feature>
<sequence length="169" mass="18132">VVLSSPFYSKNKNPNQDQDQCPSKAIPKTYKCRVYNQVASATNECDSQAICAIHSDVAGQAYLVQCQSSSPACNAGLYPAPVLSFKCGPVVPGEPKTTCELSCNTCFTNPDSASNPNSILCIVCGPLSQLFIKKASIMFNTVSKEVAFVHITLEIESVINVHSLMGCFI</sequence>
<dbReference type="Proteomes" id="UP000789920">
    <property type="component" value="Unassembled WGS sequence"/>
</dbReference>
<dbReference type="EMBL" id="CAJVQC010018961">
    <property type="protein sequence ID" value="CAG8697447.1"/>
    <property type="molecule type" value="Genomic_DNA"/>
</dbReference>
<comment type="caution">
    <text evidence="1">The sequence shown here is derived from an EMBL/GenBank/DDBJ whole genome shotgun (WGS) entry which is preliminary data.</text>
</comment>
<evidence type="ECO:0000313" key="2">
    <source>
        <dbReference type="Proteomes" id="UP000789920"/>
    </source>
</evidence>